<proteinExistence type="predicted"/>
<organism evidence="2 3">
    <name type="scientific">Salvia divinorum</name>
    <name type="common">Maria pastora</name>
    <name type="synonym">Diviner's sage</name>
    <dbReference type="NCBI Taxonomy" id="28513"/>
    <lineage>
        <taxon>Eukaryota</taxon>
        <taxon>Viridiplantae</taxon>
        <taxon>Streptophyta</taxon>
        <taxon>Embryophyta</taxon>
        <taxon>Tracheophyta</taxon>
        <taxon>Spermatophyta</taxon>
        <taxon>Magnoliopsida</taxon>
        <taxon>eudicotyledons</taxon>
        <taxon>Gunneridae</taxon>
        <taxon>Pentapetalae</taxon>
        <taxon>asterids</taxon>
        <taxon>lamiids</taxon>
        <taxon>Lamiales</taxon>
        <taxon>Lamiaceae</taxon>
        <taxon>Nepetoideae</taxon>
        <taxon>Mentheae</taxon>
        <taxon>Salviinae</taxon>
        <taxon>Salvia</taxon>
        <taxon>Salvia subgen. Calosphace</taxon>
    </lineage>
</organism>
<sequence length="354" mass="40801">MKPYLLTNLPSEIIAIIFSKLSFPTIAISKCVCKRLLNLLEDDFFINSYFSKLSLALAVMLPLSPKHRCNFFELEDYLDIDHHNPLTYFDFRRGSRIEVSANGLLILENYEKHRQAFYVCNPITRESIRLHPAPEGISHGFGKSRISGQFKFVIMDGRSGYHVYTLGTGGSWRHVAEPIPIWHSHKSFAELVNGILHWVTFCGRLVSCFDLETECFSTFYGPPLQGNSFHSRLLTLRDCLCFCERSSVHEMVIWLVKDYEIDKSWTKEFVIPLDSVIFGGVEFTYIQPLKAFGNGDILMLCDYGRIFYYSNSTKAYRQISLFGEPDEYYYLTSVPLTPTFLSLKSFSMEKVTSF</sequence>
<gene>
    <name evidence="2" type="ORF">AAHA92_20596</name>
</gene>
<dbReference type="InterPro" id="IPR001810">
    <property type="entry name" value="F-box_dom"/>
</dbReference>
<dbReference type="PANTHER" id="PTHR31672:SF13">
    <property type="entry name" value="F-BOX PROTEIN CPR30-LIKE"/>
    <property type="match status" value="1"/>
</dbReference>
<dbReference type="PANTHER" id="PTHR31672">
    <property type="entry name" value="BNACNNG10540D PROTEIN"/>
    <property type="match status" value="1"/>
</dbReference>
<dbReference type="SUPFAM" id="SSF81383">
    <property type="entry name" value="F-box domain"/>
    <property type="match status" value="1"/>
</dbReference>
<dbReference type="NCBIfam" id="TIGR01640">
    <property type="entry name" value="F_box_assoc_1"/>
    <property type="match status" value="1"/>
</dbReference>
<evidence type="ECO:0000313" key="2">
    <source>
        <dbReference type="EMBL" id="KAL1543654.1"/>
    </source>
</evidence>
<comment type="caution">
    <text evidence="2">The sequence shown here is derived from an EMBL/GenBank/DDBJ whole genome shotgun (WGS) entry which is preliminary data.</text>
</comment>
<dbReference type="InterPro" id="IPR017451">
    <property type="entry name" value="F-box-assoc_interact_dom"/>
</dbReference>
<feature type="domain" description="F-box" evidence="1">
    <location>
        <begin position="3"/>
        <end position="53"/>
    </location>
</feature>
<protein>
    <submittedName>
        <fullName evidence="2">F-box protein</fullName>
    </submittedName>
</protein>
<reference evidence="2 3" key="1">
    <citation type="submission" date="2024-06" db="EMBL/GenBank/DDBJ databases">
        <title>A chromosome level genome sequence of Diviner's sage (Salvia divinorum).</title>
        <authorList>
            <person name="Ford S.A."/>
            <person name="Ro D.-K."/>
            <person name="Ness R.W."/>
            <person name="Phillips M.A."/>
        </authorList>
    </citation>
    <scope>NUCLEOTIDE SEQUENCE [LARGE SCALE GENOMIC DNA]</scope>
    <source>
        <strain evidence="2">SAF-2024a</strain>
        <tissue evidence="2">Leaf</tissue>
    </source>
</reference>
<dbReference type="Pfam" id="PF00646">
    <property type="entry name" value="F-box"/>
    <property type="match status" value="1"/>
</dbReference>
<dbReference type="InterPro" id="IPR036047">
    <property type="entry name" value="F-box-like_dom_sf"/>
</dbReference>
<evidence type="ECO:0000313" key="3">
    <source>
        <dbReference type="Proteomes" id="UP001567538"/>
    </source>
</evidence>
<dbReference type="Proteomes" id="UP001567538">
    <property type="component" value="Unassembled WGS sequence"/>
</dbReference>
<dbReference type="Gene3D" id="1.20.1280.50">
    <property type="match status" value="1"/>
</dbReference>
<dbReference type="Pfam" id="PF08268">
    <property type="entry name" value="FBA_3"/>
    <property type="match status" value="1"/>
</dbReference>
<dbReference type="SMART" id="SM00256">
    <property type="entry name" value="FBOX"/>
    <property type="match status" value="1"/>
</dbReference>
<keyword evidence="3" id="KW-1185">Reference proteome</keyword>
<dbReference type="InterPro" id="IPR050796">
    <property type="entry name" value="SCF_F-box_component"/>
</dbReference>
<evidence type="ECO:0000259" key="1">
    <source>
        <dbReference type="PROSITE" id="PS50181"/>
    </source>
</evidence>
<dbReference type="EMBL" id="JBEAFC010000008">
    <property type="protein sequence ID" value="KAL1543654.1"/>
    <property type="molecule type" value="Genomic_DNA"/>
</dbReference>
<accession>A0ABD1GKD3</accession>
<dbReference type="AlphaFoldDB" id="A0ABD1GKD3"/>
<dbReference type="InterPro" id="IPR013187">
    <property type="entry name" value="F-box-assoc_dom_typ3"/>
</dbReference>
<name>A0ABD1GKD3_SALDI</name>
<dbReference type="PROSITE" id="PS50181">
    <property type="entry name" value="FBOX"/>
    <property type="match status" value="1"/>
</dbReference>